<comment type="caution">
    <text evidence="1">The sequence shown here is derived from an EMBL/GenBank/DDBJ whole genome shotgun (WGS) entry which is preliminary data.</text>
</comment>
<keyword evidence="2" id="KW-1185">Reference proteome</keyword>
<evidence type="ECO:0000313" key="1">
    <source>
        <dbReference type="EMBL" id="NDL63935.1"/>
    </source>
</evidence>
<evidence type="ECO:0000313" key="2">
    <source>
        <dbReference type="Proteomes" id="UP000461443"/>
    </source>
</evidence>
<gene>
    <name evidence="1" type="ORF">GRH90_14395</name>
</gene>
<dbReference type="GO" id="GO:0015035">
    <property type="term" value="F:protein-disulfide reductase activity"/>
    <property type="evidence" value="ECO:0007669"/>
    <property type="project" value="InterPro"/>
</dbReference>
<dbReference type="Pfam" id="PF04134">
    <property type="entry name" value="DCC1-like"/>
    <property type="match status" value="1"/>
</dbReference>
<dbReference type="Proteomes" id="UP000461443">
    <property type="component" value="Unassembled WGS sequence"/>
</dbReference>
<dbReference type="PANTHER" id="PTHR33639:SF2">
    <property type="entry name" value="DUF393 DOMAIN-CONTAINING PROTEIN"/>
    <property type="match status" value="1"/>
</dbReference>
<dbReference type="AlphaFoldDB" id="A0A845SS47"/>
<proteinExistence type="predicted"/>
<protein>
    <submittedName>
        <fullName evidence="1">DUF393 domain-containing protein</fullName>
    </submittedName>
</protein>
<reference evidence="1 2" key="2">
    <citation type="submission" date="2020-02" db="EMBL/GenBank/DDBJ databases">
        <title>The new genus of Enterobacteriales.</title>
        <authorList>
            <person name="Kim I.S."/>
        </authorList>
    </citation>
    <scope>NUCLEOTIDE SEQUENCE [LARGE SCALE GENOMIC DNA]</scope>
    <source>
        <strain evidence="1 2">SAP-6</strain>
    </source>
</reference>
<dbReference type="EMBL" id="WUBS01000009">
    <property type="protein sequence ID" value="NDL63935.1"/>
    <property type="molecule type" value="Genomic_DNA"/>
</dbReference>
<reference evidence="1 2" key="1">
    <citation type="submission" date="2019-12" db="EMBL/GenBank/DDBJ databases">
        <authorList>
            <person name="Lee S.D."/>
        </authorList>
    </citation>
    <scope>NUCLEOTIDE SEQUENCE [LARGE SCALE GENOMIC DNA]</scope>
    <source>
        <strain evidence="1 2">SAP-6</strain>
    </source>
</reference>
<accession>A0A845SS47</accession>
<sequence length="165" mass="18888">MENARRKSTAPPLYVIRNERLTPPPHLLAGERVILFDGECVLCRRLVRFLIRADWRKKIHLATVQSPAGQDLLRWAGLPTDNFSTIAYIANGEVSTRSTAFFAALGELGWPWRALLILRFFPRVLRDGIYNAVARNRYRWFGRLPSGTLPPDDGQGRRYLDRGRG</sequence>
<dbReference type="PANTHER" id="PTHR33639">
    <property type="entry name" value="THIOL-DISULFIDE OXIDOREDUCTASE DCC"/>
    <property type="match status" value="1"/>
</dbReference>
<dbReference type="RefSeq" id="WP_162366640.1">
    <property type="nucleotide sequence ID" value="NZ_WUBS01000009.1"/>
</dbReference>
<name>A0A845SS47_9GAMM</name>
<organism evidence="1 2">
    <name type="scientific">Acerihabitans arboris</name>
    <dbReference type="NCBI Taxonomy" id="2691583"/>
    <lineage>
        <taxon>Bacteria</taxon>
        <taxon>Pseudomonadati</taxon>
        <taxon>Pseudomonadota</taxon>
        <taxon>Gammaproteobacteria</taxon>
        <taxon>Enterobacterales</taxon>
        <taxon>Pectobacteriaceae</taxon>
        <taxon>Acerihabitans</taxon>
    </lineage>
</organism>
<dbReference type="InterPro" id="IPR007263">
    <property type="entry name" value="DCC1-like"/>
</dbReference>
<dbReference type="InterPro" id="IPR052927">
    <property type="entry name" value="DCC_oxidoreductase"/>
</dbReference>